<evidence type="ECO:0000256" key="2">
    <source>
        <dbReference type="NCBIfam" id="TIGR00210"/>
    </source>
</evidence>
<dbReference type="GO" id="GO:0015813">
    <property type="term" value="P:L-glutamate transmembrane transport"/>
    <property type="evidence" value="ECO:0007669"/>
    <property type="project" value="UniProtKB-UniRule"/>
</dbReference>
<sequence length="399" mass="41661">MTIDAFISFTIAVTLLLIGKIVTLNVRFLQKYSIPEAVIGGFLCVALVTAAYVVFGTTIEFDLNVRDFLLLAFFAGIGLKADIRSLIAGGRPLVVLLLLAVVFILLQNTVGLAIAPFFGLDPLAGLMLGSISLTGGIGTTLAWAPVFTDRLGVANAMELGIAGNTGGLIAACVIGGPIATYLMRRHAIAPPPKAGVLDIGAAAAAGQAPLDYFCVLWAMLAINVSLIAGFGISRLIALSGLTVPTFVSCLIAGILIRNLMPYTVGATVRRIWPRVEDGLSLVMDLSLGIFLTMALMGLQLWQLHGALVFVAVVLTIQIVLTIAYTVGLVFRLMGRDYEAAVICAGFGGITLGSTATAIANMTAVAQQHGPAPRAFIIVPLVCGFFIDIVNAIIVSAFVG</sequence>
<evidence type="ECO:0000313" key="4">
    <source>
        <dbReference type="Proteomes" id="UP000295122"/>
    </source>
</evidence>
<keyword evidence="1" id="KW-1133">Transmembrane helix</keyword>
<keyword evidence="1" id="KW-0406">Ion transport</keyword>
<feature type="transmembrane region" description="Helical" evidence="1">
    <location>
        <begin position="65"/>
        <end position="81"/>
    </location>
</feature>
<feature type="transmembrane region" description="Helical" evidence="1">
    <location>
        <begin position="38"/>
        <end position="59"/>
    </location>
</feature>
<dbReference type="Pfam" id="PF03616">
    <property type="entry name" value="Glt_symporter"/>
    <property type="match status" value="1"/>
</dbReference>
<keyword evidence="1" id="KW-0739">Sodium transport</keyword>
<feature type="transmembrane region" description="Helical" evidence="1">
    <location>
        <begin position="93"/>
        <end position="118"/>
    </location>
</feature>
<dbReference type="RefSeq" id="WP_133774347.1">
    <property type="nucleotide sequence ID" value="NZ_SNZR01000017.1"/>
</dbReference>
<gene>
    <name evidence="1" type="primary">gltS</name>
    <name evidence="3" type="ORF">EV668_4504</name>
</gene>
<feature type="transmembrane region" description="Helical" evidence="1">
    <location>
        <begin position="6"/>
        <end position="26"/>
    </location>
</feature>
<feature type="transmembrane region" description="Helical" evidence="1">
    <location>
        <begin position="159"/>
        <end position="183"/>
    </location>
</feature>
<dbReference type="Proteomes" id="UP000295122">
    <property type="component" value="Unassembled WGS sequence"/>
</dbReference>
<feature type="transmembrane region" description="Helical" evidence="1">
    <location>
        <begin position="339"/>
        <end position="362"/>
    </location>
</feature>
<dbReference type="AlphaFoldDB" id="A0A4R7BK30"/>
<keyword evidence="1" id="KW-0997">Cell inner membrane</keyword>
<keyword evidence="4" id="KW-1185">Reference proteome</keyword>
<comment type="function">
    <text evidence="1">Catalyzes the sodium-dependent transport of glutamate.</text>
</comment>
<comment type="subcellular location">
    <subcellularLocation>
        <location evidence="1">Cell inner membrane</location>
        <topology evidence="1">Multi-pass membrane protein</topology>
    </subcellularLocation>
</comment>
<keyword evidence="1" id="KW-0813">Transport</keyword>
<feature type="transmembrane region" description="Helical" evidence="1">
    <location>
        <begin position="235"/>
        <end position="259"/>
    </location>
</feature>
<comment type="caution">
    <text evidence="3">The sequence shown here is derived from an EMBL/GenBank/DDBJ whole genome shotgun (WGS) entry which is preliminary data.</text>
</comment>
<dbReference type="PANTHER" id="PTHR36178">
    <property type="entry name" value="SLR0625 PROTEIN"/>
    <property type="match status" value="1"/>
</dbReference>
<dbReference type="GO" id="GO:0015501">
    <property type="term" value="F:glutamate:sodium symporter activity"/>
    <property type="evidence" value="ECO:0007669"/>
    <property type="project" value="UniProtKB-UniRule"/>
</dbReference>
<feature type="transmembrane region" description="Helical" evidence="1">
    <location>
        <begin position="374"/>
        <end position="398"/>
    </location>
</feature>
<comment type="similarity">
    <text evidence="1">Belongs to the glutamate:Na(+) symporter (ESS) (TC 2.A.27) family.</text>
</comment>
<keyword evidence="1" id="KW-0915">Sodium</keyword>
<evidence type="ECO:0000313" key="3">
    <source>
        <dbReference type="EMBL" id="TDR85383.1"/>
    </source>
</evidence>
<accession>A0A4R7BK30</accession>
<feature type="transmembrane region" description="Helical" evidence="1">
    <location>
        <begin position="124"/>
        <end position="147"/>
    </location>
</feature>
<reference evidence="3 4" key="1">
    <citation type="submission" date="2019-03" db="EMBL/GenBank/DDBJ databases">
        <title>Genomic Encyclopedia of Type Strains, Phase IV (KMG-IV): sequencing the most valuable type-strain genomes for metagenomic binning, comparative biology and taxonomic classification.</title>
        <authorList>
            <person name="Goeker M."/>
        </authorList>
    </citation>
    <scope>NUCLEOTIDE SEQUENCE [LARGE SCALE GENOMIC DNA]</scope>
    <source>
        <strain evidence="3 4">DSM 25903</strain>
    </source>
</reference>
<keyword evidence="1" id="KW-0812">Transmembrane</keyword>
<keyword evidence="1" id="KW-0029">Amino-acid transport</keyword>
<organism evidence="3 4">
    <name type="scientific">Enterovirga rhinocerotis</name>
    <dbReference type="NCBI Taxonomy" id="1339210"/>
    <lineage>
        <taxon>Bacteria</taxon>
        <taxon>Pseudomonadati</taxon>
        <taxon>Pseudomonadota</taxon>
        <taxon>Alphaproteobacteria</taxon>
        <taxon>Hyphomicrobiales</taxon>
        <taxon>Methylobacteriaceae</taxon>
        <taxon>Enterovirga</taxon>
    </lineage>
</organism>
<feature type="transmembrane region" description="Helical" evidence="1">
    <location>
        <begin position="305"/>
        <end position="327"/>
    </location>
</feature>
<dbReference type="PANTHER" id="PTHR36178:SF1">
    <property type="entry name" value="SODIUM_GLUTAMATE SYMPORTER"/>
    <property type="match status" value="1"/>
</dbReference>
<name>A0A4R7BK30_9HYPH</name>
<dbReference type="EMBL" id="SNZR01000017">
    <property type="protein sequence ID" value="TDR85383.1"/>
    <property type="molecule type" value="Genomic_DNA"/>
</dbReference>
<keyword evidence="1" id="KW-0472">Membrane</keyword>
<evidence type="ECO:0000256" key="1">
    <source>
        <dbReference type="HAMAP-Rule" id="MF_02062"/>
    </source>
</evidence>
<dbReference type="OrthoDB" id="4921038at2"/>
<dbReference type="NCBIfam" id="TIGR00210">
    <property type="entry name" value="gltS"/>
    <property type="match status" value="1"/>
</dbReference>
<dbReference type="GO" id="GO:0005886">
    <property type="term" value="C:plasma membrane"/>
    <property type="evidence" value="ECO:0007669"/>
    <property type="project" value="UniProtKB-SubCell"/>
</dbReference>
<dbReference type="InterPro" id="IPR004445">
    <property type="entry name" value="GltS"/>
</dbReference>
<proteinExistence type="inferred from homology"/>
<keyword evidence="1" id="KW-0769">Symport</keyword>
<keyword evidence="1" id="KW-1003">Cell membrane</keyword>
<feature type="transmembrane region" description="Helical" evidence="1">
    <location>
        <begin position="279"/>
        <end position="298"/>
    </location>
</feature>
<dbReference type="HAMAP" id="MF_02062">
    <property type="entry name" value="GltS"/>
    <property type="match status" value="1"/>
</dbReference>
<protein>
    <recommendedName>
        <fullName evidence="1 2">Sodium/glutamate symporter</fullName>
    </recommendedName>
</protein>